<organism evidence="2 3">
    <name type="scientific">Drosophila hydei</name>
    <name type="common">Fruit fly</name>
    <dbReference type="NCBI Taxonomy" id="7224"/>
    <lineage>
        <taxon>Eukaryota</taxon>
        <taxon>Metazoa</taxon>
        <taxon>Ecdysozoa</taxon>
        <taxon>Arthropoda</taxon>
        <taxon>Hexapoda</taxon>
        <taxon>Insecta</taxon>
        <taxon>Pterygota</taxon>
        <taxon>Neoptera</taxon>
        <taxon>Endopterygota</taxon>
        <taxon>Diptera</taxon>
        <taxon>Brachycera</taxon>
        <taxon>Muscomorpha</taxon>
        <taxon>Ephydroidea</taxon>
        <taxon>Drosophilidae</taxon>
        <taxon>Drosophila</taxon>
    </lineage>
</organism>
<keyword evidence="2" id="KW-1185">Reference proteome</keyword>
<reference evidence="3" key="1">
    <citation type="submission" date="2025-08" db="UniProtKB">
        <authorList>
            <consortium name="RefSeq"/>
        </authorList>
    </citation>
    <scope>IDENTIFICATION</scope>
    <source>
        <strain evidence="3">15085-1641.00</strain>
        <tissue evidence="3">Whole body</tissue>
    </source>
</reference>
<evidence type="ECO:0000313" key="2">
    <source>
        <dbReference type="Proteomes" id="UP000504633"/>
    </source>
</evidence>
<gene>
    <name evidence="3" type="primary">LOC111597094</name>
</gene>
<evidence type="ECO:0000313" key="3">
    <source>
        <dbReference type="RefSeq" id="XP_023167403.1"/>
    </source>
</evidence>
<dbReference type="GeneID" id="111597094"/>
<accession>A0A6J1LLG2</accession>
<protein>
    <submittedName>
        <fullName evidence="3">Uncharacterized protein LOC111597094</fullName>
    </submittedName>
</protein>
<dbReference type="OMA" id="IMVWPSQ"/>
<dbReference type="OrthoDB" id="7855923at2759"/>
<sequence length="216" mass="24444">MAHRIKLRADDYDVVGAVPRDLSVIKNFLKRDCAVKRLIEIEEDFLNKCLQKRAEEEAEEAKQKAKKSQIGAITQEEEVTVPDPCTSTSPPSVNAADYCDPCRRLQTSVVLEELTKPANNNPAFGFAPYFDEETVLDKSQPIKFRFRRKRSSCDTENRSSLPCVPTENTNVMVLTNINDIMVWPSQKVAQMNRVPVTLLSGVGDLTEYMLEEETIM</sequence>
<evidence type="ECO:0000256" key="1">
    <source>
        <dbReference type="SAM" id="MobiDB-lite"/>
    </source>
</evidence>
<feature type="region of interest" description="Disordered" evidence="1">
    <location>
        <begin position="63"/>
        <end position="92"/>
    </location>
</feature>
<dbReference type="Proteomes" id="UP000504633">
    <property type="component" value="Unplaced"/>
</dbReference>
<proteinExistence type="predicted"/>
<dbReference type="AlphaFoldDB" id="A0A6J1LLG2"/>
<name>A0A6J1LLG2_DROHY</name>
<dbReference type="KEGG" id="dhe:111597094"/>
<dbReference type="RefSeq" id="XP_023167403.1">
    <property type="nucleotide sequence ID" value="XM_023311635.2"/>
</dbReference>